<sequence length="46" mass="4980">MPNVVIGVDPHKRSATIEVIDQRERVLAGGRFGTDHDGYQAMLAAS</sequence>
<comment type="caution">
    <text evidence="1">The sequence shown here is derived from an EMBL/GenBank/DDBJ whole genome shotgun (WGS) entry which is preliminary data.</text>
</comment>
<dbReference type="Proteomes" id="UP000679690">
    <property type="component" value="Unassembled WGS sequence"/>
</dbReference>
<evidence type="ECO:0008006" key="3">
    <source>
        <dbReference type="Google" id="ProtNLM"/>
    </source>
</evidence>
<dbReference type="RefSeq" id="WP_208470667.1">
    <property type="nucleotide sequence ID" value="NZ_JAGFNS010000021.1"/>
</dbReference>
<keyword evidence="2" id="KW-1185">Reference proteome</keyword>
<gene>
    <name evidence="1" type="ORF">J5X75_28840</name>
</gene>
<dbReference type="EMBL" id="JAGFNS010000021">
    <property type="protein sequence ID" value="MBO3741522.1"/>
    <property type="molecule type" value="Genomic_DNA"/>
</dbReference>
<name>A0ABS3USH7_9ACTN</name>
<evidence type="ECO:0000313" key="1">
    <source>
        <dbReference type="EMBL" id="MBO3741522.1"/>
    </source>
</evidence>
<proteinExistence type="predicted"/>
<accession>A0ABS3USH7</accession>
<protein>
    <recommendedName>
        <fullName evidence="3">Transposase</fullName>
    </recommendedName>
</protein>
<organism evidence="1 2">
    <name type="scientific">Actinoplanes flavus</name>
    <dbReference type="NCBI Taxonomy" id="2820290"/>
    <lineage>
        <taxon>Bacteria</taxon>
        <taxon>Bacillati</taxon>
        <taxon>Actinomycetota</taxon>
        <taxon>Actinomycetes</taxon>
        <taxon>Micromonosporales</taxon>
        <taxon>Micromonosporaceae</taxon>
        <taxon>Actinoplanes</taxon>
    </lineage>
</organism>
<evidence type="ECO:0000313" key="2">
    <source>
        <dbReference type="Proteomes" id="UP000679690"/>
    </source>
</evidence>
<reference evidence="1 2" key="1">
    <citation type="submission" date="2021-03" db="EMBL/GenBank/DDBJ databases">
        <title>Actinoplanes flavus sp. nov., a novel actinomycete isolated from Coconut Palm rhizosphere soil.</title>
        <authorList>
            <person name="Luo X."/>
        </authorList>
    </citation>
    <scope>NUCLEOTIDE SEQUENCE [LARGE SCALE GENOMIC DNA]</scope>
    <source>
        <strain evidence="1 2">NEAU-H7</strain>
    </source>
</reference>